<protein>
    <recommendedName>
        <fullName evidence="2">DUF1618 domain-containing protein</fullName>
    </recommendedName>
</protein>
<accession>A0A1D6H742</accession>
<organism evidence="1">
    <name type="scientific">Zea mays</name>
    <name type="common">Maize</name>
    <dbReference type="NCBI Taxonomy" id="4577"/>
    <lineage>
        <taxon>Eukaryota</taxon>
        <taxon>Viridiplantae</taxon>
        <taxon>Streptophyta</taxon>
        <taxon>Embryophyta</taxon>
        <taxon>Tracheophyta</taxon>
        <taxon>Spermatophyta</taxon>
        <taxon>Magnoliopsida</taxon>
        <taxon>Liliopsida</taxon>
        <taxon>Poales</taxon>
        <taxon>Poaceae</taxon>
        <taxon>PACMAD clade</taxon>
        <taxon>Panicoideae</taxon>
        <taxon>Andropogonodae</taxon>
        <taxon>Andropogoneae</taxon>
        <taxon>Tripsacinae</taxon>
        <taxon>Zea</taxon>
    </lineage>
</organism>
<dbReference type="PANTHER" id="PTHR33086:SF58">
    <property type="entry name" value="DUF1618 DOMAIN-CONTAINING PROTEIN"/>
    <property type="match status" value="1"/>
</dbReference>
<dbReference type="PANTHER" id="PTHR33086">
    <property type="entry name" value="OS05G0468200 PROTEIN-RELATED"/>
    <property type="match status" value="1"/>
</dbReference>
<evidence type="ECO:0000313" key="1">
    <source>
        <dbReference type="EMBL" id="AQK70604.1"/>
    </source>
</evidence>
<gene>
    <name evidence="1" type="ORF">ZEAMMB73_Zm00001d016393</name>
</gene>
<dbReference type="AlphaFoldDB" id="A0A1D6H742"/>
<dbReference type="ExpressionAtlas" id="A0A1D6H742">
    <property type="expression patterns" value="baseline and differential"/>
</dbReference>
<dbReference type="eggNOG" id="ENOG502RRRR">
    <property type="taxonomic scope" value="Eukaryota"/>
</dbReference>
<sequence>PGEVPDVALVDPNDHYVVYFFQGSKLFGLDLREKKVVGCEEWLIDRDRLEYQSSRPIVDAWELSPPPPSPPILSGDDDYSTDGDRGVWCT</sequence>
<reference evidence="1" key="1">
    <citation type="submission" date="2015-12" db="EMBL/GenBank/DDBJ databases">
        <title>Update maize B73 reference genome by single molecule sequencing technologies.</title>
        <authorList>
            <consortium name="Maize Genome Sequencing Project"/>
            <person name="Ware D."/>
        </authorList>
    </citation>
    <scope>NUCLEOTIDE SEQUENCE</scope>
    <source>
        <tissue evidence="1">Seedling</tissue>
    </source>
</reference>
<feature type="non-terminal residue" evidence="1">
    <location>
        <position position="1"/>
    </location>
</feature>
<evidence type="ECO:0008006" key="2">
    <source>
        <dbReference type="Google" id="ProtNLM"/>
    </source>
</evidence>
<dbReference type="EMBL" id="CM000781">
    <property type="protein sequence ID" value="AQK70604.1"/>
    <property type="molecule type" value="Genomic_DNA"/>
</dbReference>
<proteinExistence type="predicted"/>
<name>A0A1D6H742_MAIZE</name>